<dbReference type="PROSITE" id="PS50994">
    <property type="entry name" value="INTEGRASE"/>
    <property type="match status" value="1"/>
</dbReference>
<dbReference type="GO" id="GO:0015074">
    <property type="term" value="P:DNA integration"/>
    <property type="evidence" value="ECO:0007669"/>
    <property type="project" value="InterPro"/>
</dbReference>
<reference evidence="2" key="1">
    <citation type="submission" date="2021-03" db="EMBL/GenBank/DDBJ databases">
        <title>Chromosome level genome of the anhydrobiotic midge Polypedilum vanderplanki.</title>
        <authorList>
            <person name="Yoshida Y."/>
            <person name="Kikawada T."/>
            <person name="Gusev O."/>
        </authorList>
    </citation>
    <scope>NUCLEOTIDE SEQUENCE</scope>
    <source>
        <strain evidence="2">NIAS01</strain>
        <tissue evidence="2">Whole body or cell culture</tissue>
    </source>
</reference>
<evidence type="ECO:0000313" key="2">
    <source>
        <dbReference type="EMBL" id="KAG5673942.1"/>
    </source>
</evidence>
<dbReference type="EMBL" id="JADBJN010000003">
    <property type="protein sequence ID" value="KAG5673942.1"/>
    <property type="molecule type" value="Genomic_DNA"/>
</dbReference>
<comment type="caution">
    <text evidence="2">The sequence shown here is derived from an EMBL/GenBank/DDBJ whole genome shotgun (WGS) entry which is preliminary data.</text>
</comment>
<dbReference type="InterPro" id="IPR001584">
    <property type="entry name" value="Integrase_cat-core"/>
</dbReference>
<dbReference type="OrthoDB" id="7762482at2759"/>
<protein>
    <recommendedName>
        <fullName evidence="1">Integrase catalytic domain-containing protein</fullName>
    </recommendedName>
</protein>
<gene>
    <name evidence="2" type="ORF">PVAND_003942</name>
</gene>
<dbReference type="PANTHER" id="PTHR47331">
    <property type="entry name" value="PHD-TYPE DOMAIN-CONTAINING PROTEIN"/>
    <property type="match status" value="1"/>
</dbReference>
<dbReference type="Pfam" id="PF18701">
    <property type="entry name" value="DUF5641"/>
    <property type="match status" value="1"/>
</dbReference>
<evidence type="ECO:0000313" key="3">
    <source>
        <dbReference type="Proteomes" id="UP001107558"/>
    </source>
</evidence>
<dbReference type="InterPro" id="IPR040676">
    <property type="entry name" value="DUF5641"/>
</dbReference>
<dbReference type="GO" id="GO:0003676">
    <property type="term" value="F:nucleic acid binding"/>
    <property type="evidence" value="ECO:0007669"/>
    <property type="project" value="InterPro"/>
</dbReference>
<dbReference type="SUPFAM" id="SSF53098">
    <property type="entry name" value="Ribonuclease H-like"/>
    <property type="match status" value="1"/>
</dbReference>
<name>A0A9J6BXI7_POLVA</name>
<feature type="domain" description="Integrase catalytic" evidence="1">
    <location>
        <begin position="136"/>
        <end position="330"/>
    </location>
</feature>
<dbReference type="InterPro" id="IPR036397">
    <property type="entry name" value="RNaseH_sf"/>
</dbReference>
<evidence type="ECO:0000259" key="1">
    <source>
        <dbReference type="PROSITE" id="PS50994"/>
    </source>
</evidence>
<dbReference type="InterPro" id="IPR012337">
    <property type="entry name" value="RNaseH-like_sf"/>
</dbReference>
<dbReference type="Proteomes" id="UP001107558">
    <property type="component" value="Chromosome 3"/>
</dbReference>
<sequence>MQRQHWPTEIEALLKGKRINNKKLLTLSVFVDNDGILRVSSRVSLSYNEYPQKYAPLIPESCDPNSLTETMLFFYHNMYRHVCLEAQIAEFRSKYWMIALRERLKTISFRCNCCKLARSKQRPPYMADLPQFRVDRRLQPFEVTGLDCCGPFLVEADGEKRKVWILLFTCTVTRFIHVELLFSLDTKSTLSAIISTYAAHGPLIRLISDHGTNFVGASNLLNREHAKNTEQLKKCQDDVNHHFISQLKQFRWTFLPVKAAWFGGFYERLIAEIKRGLREEIQAKGTDLPIFKIAMYETVHRLNNRPLTHIPVSNEDEEVLTPHMLAKNRPGWPLLPSAHALTSTNKEIEDRSYYVEGQKLADRITRRFYNNYLTELTQRTKWNRKVPPLIVGDLVLVIDPNETRHKWKRGEIISFRPSGDSTPRVAEVRTTKGVKPIAIQYLAKIGIQRA</sequence>
<dbReference type="AlphaFoldDB" id="A0A9J6BXI7"/>
<proteinExistence type="predicted"/>
<accession>A0A9J6BXI7</accession>
<keyword evidence="3" id="KW-1185">Reference proteome</keyword>
<dbReference type="Gene3D" id="3.30.420.10">
    <property type="entry name" value="Ribonuclease H-like superfamily/Ribonuclease H"/>
    <property type="match status" value="1"/>
</dbReference>
<organism evidence="2 3">
    <name type="scientific">Polypedilum vanderplanki</name>
    <name type="common">Sleeping chironomid midge</name>
    <dbReference type="NCBI Taxonomy" id="319348"/>
    <lineage>
        <taxon>Eukaryota</taxon>
        <taxon>Metazoa</taxon>
        <taxon>Ecdysozoa</taxon>
        <taxon>Arthropoda</taxon>
        <taxon>Hexapoda</taxon>
        <taxon>Insecta</taxon>
        <taxon>Pterygota</taxon>
        <taxon>Neoptera</taxon>
        <taxon>Endopterygota</taxon>
        <taxon>Diptera</taxon>
        <taxon>Nematocera</taxon>
        <taxon>Chironomoidea</taxon>
        <taxon>Chironomidae</taxon>
        <taxon>Chironominae</taxon>
        <taxon>Polypedilum</taxon>
        <taxon>Polypedilum</taxon>
    </lineage>
</organism>